<dbReference type="Proteomes" id="UP000310406">
    <property type="component" value="Unassembled WGS sequence"/>
</dbReference>
<keyword evidence="1" id="KW-0732">Signal</keyword>
<name>A0A4V4HX84_9FLAO</name>
<feature type="chain" id="PRO_5020868405" description="Membrane metalloprotease" evidence="1">
    <location>
        <begin position="24"/>
        <end position="275"/>
    </location>
</feature>
<dbReference type="AlphaFoldDB" id="A0A4V4HX84"/>
<protein>
    <recommendedName>
        <fullName evidence="4">Membrane metalloprotease</fullName>
    </recommendedName>
</protein>
<evidence type="ECO:0000256" key="1">
    <source>
        <dbReference type="SAM" id="SignalP"/>
    </source>
</evidence>
<dbReference type="RefSeq" id="WP_136565660.1">
    <property type="nucleotide sequence ID" value="NZ_SNTZ01000002.1"/>
</dbReference>
<organism evidence="2 3">
    <name type="scientific">Flagellimonas alvinocaridis</name>
    <dbReference type="NCBI Taxonomy" id="2530200"/>
    <lineage>
        <taxon>Bacteria</taxon>
        <taxon>Pseudomonadati</taxon>
        <taxon>Bacteroidota</taxon>
        <taxon>Flavobacteriia</taxon>
        <taxon>Flavobacteriales</taxon>
        <taxon>Flavobacteriaceae</taxon>
        <taxon>Flagellimonas</taxon>
    </lineage>
</organism>
<sequence>MKKRITYYFFSVLFLFLGCSKDAENNETGPNGVNKTSNLLATGASANDLLSNSNYDKLLIEIGFVSGFRPTAEAIATFEEFLRARTFKESVEFSYQALTSPNEETLTNEEIAKLESEHRTAYNNGTTLAIYIYFADAPSENDDESEGLVTLGAVYRNTSMVIYEATIRELVGNSTLISVADVEAATLNHEFGHLLGLVNLGTTPVNADHEDTEIDEEEGEIGNNHCNGEGCLMRAELQFGGSLAKMMRSNVSKGLTAIPQLDAECILDLQSNGGR</sequence>
<keyword evidence="3" id="KW-1185">Reference proteome</keyword>
<dbReference type="PROSITE" id="PS51257">
    <property type="entry name" value="PROKAR_LIPOPROTEIN"/>
    <property type="match status" value="1"/>
</dbReference>
<gene>
    <name evidence="2" type="ORF">EZV76_05805</name>
</gene>
<feature type="signal peptide" evidence="1">
    <location>
        <begin position="1"/>
        <end position="23"/>
    </location>
</feature>
<evidence type="ECO:0000313" key="3">
    <source>
        <dbReference type="Proteomes" id="UP000310406"/>
    </source>
</evidence>
<proteinExistence type="predicted"/>
<comment type="caution">
    <text evidence="2">The sequence shown here is derived from an EMBL/GenBank/DDBJ whole genome shotgun (WGS) entry which is preliminary data.</text>
</comment>
<evidence type="ECO:0000313" key="2">
    <source>
        <dbReference type="EMBL" id="THV60076.1"/>
    </source>
</evidence>
<accession>A0A4V4HX84</accession>
<evidence type="ECO:0008006" key="4">
    <source>
        <dbReference type="Google" id="ProtNLM"/>
    </source>
</evidence>
<reference evidence="2 3" key="1">
    <citation type="submission" date="2019-03" db="EMBL/GenBank/DDBJ databases">
        <title>Muricauda SCR12 sp.nov, a marine bacterium isolated from Pacific Ocean:the Okinawa trough.</title>
        <authorList>
            <person name="Liu L."/>
        </authorList>
    </citation>
    <scope>NUCLEOTIDE SEQUENCE [LARGE SCALE GENOMIC DNA]</scope>
    <source>
        <strain evidence="2 3">SCR12</strain>
    </source>
</reference>
<dbReference type="OrthoDB" id="1121673at2"/>
<dbReference type="EMBL" id="SNTZ01000002">
    <property type="protein sequence ID" value="THV60076.1"/>
    <property type="molecule type" value="Genomic_DNA"/>
</dbReference>